<keyword evidence="3" id="KW-0378">Hydrolase</keyword>
<evidence type="ECO:0000259" key="2">
    <source>
        <dbReference type="Pfam" id="PF04389"/>
    </source>
</evidence>
<dbReference type="GO" id="GO:0006508">
    <property type="term" value="P:proteolysis"/>
    <property type="evidence" value="ECO:0007669"/>
    <property type="project" value="InterPro"/>
</dbReference>
<dbReference type="InterPro" id="IPR045175">
    <property type="entry name" value="M28_fam"/>
</dbReference>
<feature type="chain" id="PRO_5024455822" evidence="1">
    <location>
        <begin position="17"/>
        <end position="465"/>
    </location>
</feature>
<reference evidence="3 4" key="1">
    <citation type="submission" date="2019-05" db="EMBL/GenBank/DDBJ databases">
        <title>Hymenobacter edaphi sp. nov., isolated from abandoned arsenic-contaminated farmland soil.</title>
        <authorList>
            <person name="Nie L."/>
        </authorList>
    </citation>
    <scope>NUCLEOTIDE SEQUENCE [LARGE SCALE GENOMIC DNA]</scope>
    <source>
        <strain evidence="3 4">1-3-3-8</strain>
    </source>
</reference>
<dbReference type="GO" id="GO:0008235">
    <property type="term" value="F:metalloexopeptidase activity"/>
    <property type="evidence" value="ECO:0007669"/>
    <property type="project" value="InterPro"/>
</dbReference>
<comment type="caution">
    <text evidence="3">The sequence shown here is derived from an EMBL/GenBank/DDBJ whole genome shotgun (WGS) entry which is preliminary data.</text>
</comment>
<organism evidence="3 4">
    <name type="scientific">Hymenobacter jeollabukensis</name>
    <dbReference type="NCBI Taxonomy" id="2025313"/>
    <lineage>
        <taxon>Bacteria</taxon>
        <taxon>Pseudomonadati</taxon>
        <taxon>Bacteroidota</taxon>
        <taxon>Cytophagia</taxon>
        <taxon>Cytophagales</taxon>
        <taxon>Hymenobacteraceae</taxon>
        <taxon>Hymenobacter</taxon>
    </lineage>
</organism>
<proteinExistence type="predicted"/>
<dbReference type="Gene3D" id="3.40.630.10">
    <property type="entry name" value="Zn peptidases"/>
    <property type="match status" value="1"/>
</dbReference>
<dbReference type="InterPro" id="IPR007484">
    <property type="entry name" value="Peptidase_M28"/>
</dbReference>
<protein>
    <submittedName>
        <fullName evidence="3">M20/M25/M40 family metallo-hydrolase</fullName>
    </submittedName>
</protein>
<feature type="domain" description="Peptidase M28" evidence="2">
    <location>
        <begin position="239"/>
        <end position="442"/>
    </location>
</feature>
<keyword evidence="1" id="KW-0732">Signal</keyword>
<dbReference type="EMBL" id="VAJM01000003">
    <property type="protein sequence ID" value="TLM94150.1"/>
    <property type="molecule type" value="Genomic_DNA"/>
</dbReference>
<evidence type="ECO:0000313" key="3">
    <source>
        <dbReference type="EMBL" id="TLM94150.1"/>
    </source>
</evidence>
<dbReference type="AlphaFoldDB" id="A0A5R8WSJ8"/>
<accession>A0A5R8WSJ8</accession>
<gene>
    <name evidence="3" type="ORF">FDY95_09025</name>
</gene>
<sequence>MKRLLLGLMLASAAHAAVGQKAAKPAKTKIDAKLIERVEKTLADDKLRGRALNTGAPEAAQFLAGEFRRIGLQPMNGLTSFLQEFPAYEVKTTGATASLNGAPVAADHLLVTSGQEQVSWTSGQAGAPAAKVSAADPVTWTAGSGDAAPKVLVLGAQADFRKEVLPLLRAPKGNVLVVLDPAHAQWFQRLAGQFSHSAFRAEKPAPYTTALILASGPVADGSSYQLTASSRIREMKIANVVGVLPGRDKAKAAEQVVFSAHYDHIGILPPVAGDSIANGADDDASGTAAVVALAQHFKKTKQNARTLIFVAFTAEEIGGFGSQYFSKQLDAAKVTAMFNIEMIGKVSKFGPGSAFITGFDKSDFGPILQRNLQGSTFKFEPDPYPEQQLFYRSDNATLARLGVPAHSISTDQIPTDKLYHSVDDEVETLDLKNMTTVIEAIAVSARGIVAGTDTPTRITDAGQRK</sequence>
<evidence type="ECO:0000313" key="4">
    <source>
        <dbReference type="Proteomes" id="UP000305517"/>
    </source>
</evidence>
<keyword evidence="4" id="KW-1185">Reference proteome</keyword>
<dbReference type="PANTHER" id="PTHR12147:SF26">
    <property type="entry name" value="PEPTIDASE M28 DOMAIN-CONTAINING PROTEIN"/>
    <property type="match status" value="1"/>
</dbReference>
<dbReference type="Proteomes" id="UP000305517">
    <property type="component" value="Unassembled WGS sequence"/>
</dbReference>
<dbReference type="PANTHER" id="PTHR12147">
    <property type="entry name" value="METALLOPEPTIDASE M28 FAMILY MEMBER"/>
    <property type="match status" value="1"/>
</dbReference>
<dbReference type="Pfam" id="PF04389">
    <property type="entry name" value="Peptidase_M28"/>
    <property type="match status" value="1"/>
</dbReference>
<dbReference type="RefSeq" id="WP_138076928.1">
    <property type="nucleotide sequence ID" value="NZ_VAJM01000003.1"/>
</dbReference>
<feature type="signal peptide" evidence="1">
    <location>
        <begin position="1"/>
        <end position="16"/>
    </location>
</feature>
<dbReference type="SUPFAM" id="SSF53187">
    <property type="entry name" value="Zn-dependent exopeptidases"/>
    <property type="match status" value="1"/>
</dbReference>
<dbReference type="OrthoDB" id="844214at2"/>
<name>A0A5R8WSJ8_9BACT</name>
<evidence type="ECO:0000256" key="1">
    <source>
        <dbReference type="SAM" id="SignalP"/>
    </source>
</evidence>